<dbReference type="RefSeq" id="WP_082024584.1">
    <property type="nucleotide sequence ID" value="NZ_JSUQ01000006.1"/>
</dbReference>
<dbReference type="SMART" id="SM00943">
    <property type="entry name" value="Prim-Pol"/>
    <property type="match status" value="1"/>
</dbReference>
<feature type="compositionally biased region" description="Polar residues" evidence="1">
    <location>
        <begin position="45"/>
        <end position="57"/>
    </location>
</feature>
<protein>
    <recommendedName>
        <fullName evidence="2">DNA primase/polymerase bifunctional N-terminal domain-containing protein</fullName>
    </recommendedName>
</protein>
<feature type="domain" description="DNA primase/polymerase bifunctional N-terminal" evidence="2">
    <location>
        <begin position="12"/>
        <end position="191"/>
    </location>
</feature>
<organism evidence="3 4">
    <name type="scientific">Mameliella alba</name>
    <dbReference type="NCBI Taxonomy" id="561184"/>
    <lineage>
        <taxon>Bacteria</taxon>
        <taxon>Pseudomonadati</taxon>
        <taxon>Pseudomonadota</taxon>
        <taxon>Alphaproteobacteria</taxon>
        <taxon>Rhodobacterales</taxon>
        <taxon>Roseobacteraceae</taxon>
        <taxon>Mameliella</taxon>
    </lineage>
</organism>
<dbReference type="InterPro" id="IPR015330">
    <property type="entry name" value="DNA_primase/pol_bifunc_N"/>
</dbReference>
<feature type="region of interest" description="Disordered" evidence="1">
    <location>
        <begin position="300"/>
        <end position="334"/>
    </location>
</feature>
<feature type="compositionally biased region" description="Acidic residues" evidence="1">
    <location>
        <begin position="310"/>
        <end position="324"/>
    </location>
</feature>
<evidence type="ECO:0000259" key="2">
    <source>
        <dbReference type="SMART" id="SM00943"/>
    </source>
</evidence>
<evidence type="ECO:0000256" key="1">
    <source>
        <dbReference type="SAM" id="MobiDB-lite"/>
    </source>
</evidence>
<feature type="region of interest" description="Disordered" evidence="1">
    <location>
        <begin position="29"/>
        <end position="57"/>
    </location>
</feature>
<comment type="caution">
    <text evidence="3">The sequence shown here is derived from an EMBL/GenBank/DDBJ whole genome shotgun (WGS) entry which is preliminary data.</text>
</comment>
<dbReference type="Pfam" id="PF08707">
    <property type="entry name" value="PriCT_2"/>
    <property type="match status" value="1"/>
</dbReference>
<dbReference type="EMBL" id="JSUQ01000006">
    <property type="protein sequence ID" value="KHQ53597.1"/>
    <property type="molecule type" value="Genomic_DNA"/>
</dbReference>
<dbReference type="GO" id="GO:0016817">
    <property type="term" value="F:hydrolase activity, acting on acid anhydrides"/>
    <property type="evidence" value="ECO:0007669"/>
    <property type="project" value="InterPro"/>
</dbReference>
<dbReference type="InterPro" id="IPR014819">
    <property type="entry name" value="PriCT_2"/>
</dbReference>
<name>A0A0B3RZS7_9RHOB</name>
<evidence type="ECO:0000313" key="3">
    <source>
        <dbReference type="EMBL" id="KHQ53597.1"/>
    </source>
</evidence>
<dbReference type="Pfam" id="PF09250">
    <property type="entry name" value="Prim-Pol"/>
    <property type="match status" value="1"/>
</dbReference>
<keyword evidence="4" id="KW-1185">Reference proteome</keyword>
<proteinExistence type="predicted"/>
<reference evidence="3 4" key="1">
    <citation type="submission" date="2014-10" db="EMBL/GenBank/DDBJ databases">
        <title>Genome sequence of Ponticoccus sp. strain UMTAT08 isolated from clonal culture of toxic dinoflagellate Alexandrium tamiyavanichii.</title>
        <authorList>
            <person name="Gan H.Y."/>
            <person name="Muhd D.-D."/>
            <person name="Mohd Noor M.E."/>
            <person name="Yeong Y.S."/>
            <person name="Usup G."/>
        </authorList>
    </citation>
    <scope>NUCLEOTIDE SEQUENCE [LARGE SCALE GENOMIC DNA]</scope>
    <source>
        <strain evidence="3 4">UMTAT08</strain>
    </source>
</reference>
<gene>
    <name evidence="3" type="ORF">OA50_01584</name>
</gene>
<sequence>MTVQPMTDPDQLRPYLAAGMQLIPLHNHAYEDEHKGKRRKRGKSPTHSNWTKRTYRSADQVTHMEAGDNVGVRLTRADLILDVDPRGFPEGEDLTTDNPFCRLCADVGLDIDQYPTVVTGSGGLHVYMSKPEDVSTRDSLNDQYPGVEFKSFGRQVVSAGSIHPDTRRPYLWDKDRPELDALGADPAPDSLLDLIRRPDGAAPTGGGEHDQDELARMLDALDPEDFQDHADWLLLMQACHHATAGDGRDEFIEWCTRDPEYADHGTIIGLRWDSLHSDNKGARVTYKTLHKLLRDAGAEDAIPRTPAKDDFDDLDPDDVPSEAAEEPRPARPSVRVGEGRLLAMAKAAKEALFEGAGHEVLQRHGQLIRPLRLGRTTDESGVRHRAGATVLMPINEHWLQKRMAETADWYRRAVEKPKDGGGKGKAKNVPADPPVKVARLILNDQGDWPFHSLTGMVAAPTVDVGTGQIVDRPGIDPDTGLLAVFDPGDFPRIEPDVGRDGAVERLRRVEHALFRGMPFVDDASRSVAMSALVTALVRPTLRTAPMHLFDAAMAGTGKSKMASVVGVLATGVEPSASAWASSEDENEKRIAALYRRGNPVVLFDNVDAKRGDRLDGNILNIVLTQDPASIRVLGKTEEEVLNTRLMTMATGNNIVVAGDFCRRAVKCRLDAKCAEPERRVFDFDPVAVARAERPRLVADLLEALAAYLAAGRPADPAPLGSFEDWTAVRGLLLWCGMADPADTIADVKATDMDRSDLMDAMETWRLAFDDEWATGADLAAFVAGAADDLDCPLGREMLEGAESMVEALFGGKRDKAWIGRELVRNGGVAAGTYYLEVKAERRSSRFRVLDAEDAT</sequence>
<evidence type="ECO:0000313" key="4">
    <source>
        <dbReference type="Proteomes" id="UP000030960"/>
    </source>
</evidence>
<dbReference type="SUPFAM" id="SSF56747">
    <property type="entry name" value="Prim-pol domain"/>
    <property type="match status" value="1"/>
</dbReference>
<accession>A0A0B3RZS7</accession>
<dbReference type="Proteomes" id="UP000030960">
    <property type="component" value="Unassembled WGS sequence"/>
</dbReference>
<dbReference type="AlphaFoldDB" id="A0A0B3RZS7"/>